<evidence type="ECO:0000259" key="1">
    <source>
        <dbReference type="Pfam" id="PF12680"/>
    </source>
</evidence>
<gene>
    <name evidence="2" type="ORF">WG900_14330</name>
</gene>
<sequence length="112" mass="12357">METKIRSIYALWNAQDRDGVLAAFQTLGPEGFTIEYVGSEPLEGTQAIIDMWEQYAGSCTTDVVTLLVNGNEAAALIHNNLKQDDGIVTMPSIETYKVSDGVLEVRYFHQTA</sequence>
<dbReference type="Proteomes" id="UP001379235">
    <property type="component" value="Unassembled WGS sequence"/>
</dbReference>
<dbReference type="SUPFAM" id="SSF54427">
    <property type="entry name" value="NTF2-like"/>
    <property type="match status" value="1"/>
</dbReference>
<dbReference type="InterPro" id="IPR037401">
    <property type="entry name" value="SnoaL-like"/>
</dbReference>
<feature type="domain" description="SnoaL-like" evidence="1">
    <location>
        <begin position="6"/>
        <end position="101"/>
    </location>
</feature>
<dbReference type="Pfam" id="PF12680">
    <property type="entry name" value="SnoaL_2"/>
    <property type="match status" value="1"/>
</dbReference>
<protein>
    <submittedName>
        <fullName evidence="2">Nuclear transport factor 2 family protein</fullName>
    </submittedName>
</protein>
<dbReference type="Gene3D" id="3.10.450.50">
    <property type="match status" value="1"/>
</dbReference>
<dbReference type="InterPro" id="IPR032710">
    <property type="entry name" value="NTF2-like_dom_sf"/>
</dbReference>
<comment type="caution">
    <text evidence="2">The sequence shown here is derived from an EMBL/GenBank/DDBJ whole genome shotgun (WGS) entry which is preliminary data.</text>
</comment>
<accession>A0ABU8SAV3</accession>
<organism evidence="2 3">
    <name type="scientific">Novosphingobium aquae</name>
    <dbReference type="NCBI Taxonomy" id="3133435"/>
    <lineage>
        <taxon>Bacteria</taxon>
        <taxon>Pseudomonadati</taxon>
        <taxon>Pseudomonadota</taxon>
        <taxon>Alphaproteobacteria</taxon>
        <taxon>Sphingomonadales</taxon>
        <taxon>Sphingomonadaceae</taxon>
        <taxon>Novosphingobium</taxon>
    </lineage>
</organism>
<dbReference type="EMBL" id="JBBHJY010000007">
    <property type="protein sequence ID" value="MEJ6011097.1"/>
    <property type="molecule type" value="Genomic_DNA"/>
</dbReference>
<keyword evidence="3" id="KW-1185">Reference proteome</keyword>
<proteinExistence type="predicted"/>
<name>A0ABU8SAV3_9SPHN</name>
<dbReference type="RefSeq" id="WP_339967972.1">
    <property type="nucleotide sequence ID" value="NZ_JBBHJY010000007.1"/>
</dbReference>
<evidence type="ECO:0000313" key="2">
    <source>
        <dbReference type="EMBL" id="MEJ6011097.1"/>
    </source>
</evidence>
<reference evidence="2 3" key="1">
    <citation type="submission" date="2024-03" db="EMBL/GenBank/DDBJ databases">
        <authorList>
            <person name="Jo J.-H."/>
        </authorList>
    </citation>
    <scope>NUCLEOTIDE SEQUENCE [LARGE SCALE GENOMIC DNA]</scope>
    <source>
        <strain evidence="2 3">AS3R-12</strain>
    </source>
</reference>
<evidence type="ECO:0000313" key="3">
    <source>
        <dbReference type="Proteomes" id="UP001379235"/>
    </source>
</evidence>